<dbReference type="Pfam" id="PF13899">
    <property type="entry name" value="Thioredoxin_7"/>
    <property type="match status" value="1"/>
</dbReference>
<dbReference type="Pfam" id="PF11412">
    <property type="entry name" value="DsbD_N"/>
    <property type="match status" value="1"/>
</dbReference>
<dbReference type="EMBL" id="JAPWGY010000004">
    <property type="protein sequence ID" value="MCZ4281790.1"/>
    <property type="molecule type" value="Genomic_DNA"/>
</dbReference>
<dbReference type="CDD" id="cd02953">
    <property type="entry name" value="DsbDgamma"/>
    <property type="match status" value="1"/>
</dbReference>
<name>A0ABT4LLH5_9PROT</name>
<dbReference type="PANTHER" id="PTHR32234:SF3">
    <property type="entry name" value="SUPPRESSION OF COPPER SENSITIVITY PROTEIN"/>
    <property type="match status" value="1"/>
</dbReference>
<evidence type="ECO:0000259" key="8">
    <source>
        <dbReference type="Pfam" id="PF02683"/>
    </source>
</evidence>
<comment type="subcellular location">
    <subcellularLocation>
        <location evidence="1">Membrane</location>
        <topology evidence="1">Multi-pass membrane protein</topology>
    </subcellularLocation>
</comment>
<feature type="transmembrane region" description="Helical" evidence="7">
    <location>
        <begin position="304"/>
        <end position="328"/>
    </location>
</feature>
<evidence type="ECO:0000256" key="2">
    <source>
        <dbReference type="ARBA" id="ARBA00022692"/>
    </source>
</evidence>
<evidence type="ECO:0000313" key="10">
    <source>
        <dbReference type="EMBL" id="MCZ4281790.1"/>
    </source>
</evidence>
<evidence type="ECO:0000256" key="3">
    <source>
        <dbReference type="ARBA" id="ARBA00022748"/>
    </source>
</evidence>
<feature type="transmembrane region" description="Helical" evidence="7">
    <location>
        <begin position="433"/>
        <end position="460"/>
    </location>
</feature>
<feature type="transmembrane region" description="Helical" evidence="7">
    <location>
        <begin position="389"/>
        <end position="412"/>
    </location>
</feature>
<dbReference type="InterPro" id="IPR035671">
    <property type="entry name" value="DsbD_gamma"/>
</dbReference>
<keyword evidence="6" id="KW-0676">Redox-active center</keyword>
<comment type="caution">
    <text evidence="10">The sequence shown here is derived from an EMBL/GenBank/DDBJ whole genome shotgun (WGS) entry which is preliminary data.</text>
</comment>
<protein>
    <submittedName>
        <fullName evidence="10">Protein-disulfide reductase DsbD family protein</fullName>
    </submittedName>
</protein>
<dbReference type="PANTHER" id="PTHR32234">
    <property type="entry name" value="THIOL:DISULFIDE INTERCHANGE PROTEIN DSBD"/>
    <property type="match status" value="1"/>
</dbReference>
<evidence type="ECO:0000313" key="11">
    <source>
        <dbReference type="Proteomes" id="UP001069802"/>
    </source>
</evidence>
<feature type="transmembrane region" description="Helical" evidence="7">
    <location>
        <begin position="466"/>
        <end position="486"/>
    </location>
</feature>
<dbReference type="SUPFAM" id="SSF52833">
    <property type="entry name" value="Thioredoxin-like"/>
    <property type="match status" value="1"/>
</dbReference>
<sequence>MFQKTGAFFSRIPGLLALVFVVQAVWASAAFSAATPWVETDYSRVRLISAQETLGEQGSLMMGLEFELEEGWKTYWRTPGDAGYPVSLELEGSENLATSEFFWPVPHRFTLFGLETFGYSEAVIFPFEVKATDPGQDLLLRGQISYLLCKEICIPFDADVSIRIPAGDAFPSLETSLIDAAVGLVPGKGAESGLAVDQAFLQGRKDSLEYRILVSSTKEGFVAPDLIVEGPPEFSFSKPEVVLGDDGTTAVLTLAVDVDPQSGTVVEGKQLRLLLVDGARGLEVEKIARFDPAAVGAETSFDEFAVILAVALLGGFILNLMPCVLPVLSLKMLSVIKHGGRKGSALRRSFLMTSAGIVSSFLLLAGLAIGVKALGVSVGWGIQFQQPLFLIVMAVIVTLFAANLFGWFEVLAPSSLNDRAVAAASSPSLRGDFFTGVFATLLATPCSAPFLGTAVGFALARGSFEILVIFTFLGLGMAIPYLLVALRPGFATLLPKPGAWMVRLKVCLGLLLLGTGGWLLSVLQVQVGSLATFLIGGLLLAGLVVMAFQSQGLLRRGGVVSILAALALVVPTVFADVPKAEIKDDLWNNFDVESIPKIVADGRIVFVDVTADWCLTCQVNKKLVLDREEIRGFLATDQVVPMLADWTLPNQEITAYLKSYGRYGIPFNIVYGPGAPDGIVLSELLTMEETLEAFKKASARQE</sequence>
<organism evidence="10 11">
    <name type="scientific">Kiloniella laminariae</name>
    <dbReference type="NCBI Taxonomy" id="454162"/>
    <lineage>
        <taxon>Bacteria</taxon>
        <taxon>Pseudomonadati</taxon>
        <taxon>Pseudomonadota</taxon>
        <taxon>Alphaproteobacteria</taxon>
        <taxon>Rhodospirillales</taxon>
        <taxon>Kiloniellaceae</taxon>
        <taxon>Kiloniella</taxon>
    </lineage>
</organism>
<dbReference type="Proteomes" id="UP001069802">
    <property type="component" value="Unassembled WGS sequence"/>
</dbReference>
<dbReference type="InterPro" id="IPR036249">
    <property type="entry name" value="Thioredoxin-like_sf"/>
</dbReference>
<feature type="transmembrane region" description="Helical" evidence="7">
    <location>
        <begin position="557"/>
        <end position="575"/>
    </location>
</feature>
<evidence type="ECO:0000256" key="7">
    <source>
        <dbReference type="SAM" id="Phobius"/>
    </source>
</evidence>
<feature type="transmembrane region" description="Helical" evidence="7">
    <location>
        <begin position="506"/>
        <end position="524"/>
    </location>
</feature>
<keyword evidence="3" id="KW-0201">Cytochrome c-type biogenesis</keyword>
<evidence type="ECO:0000259" key="9">
    <source>
        <dbReference type="Pfam" id="PF11412"/>
    </source>
</evidence>
<dbReference type="InterPro" id="IPR003834">
    <property type="entry name" value="Cyt_c_assmbl_TM_dom"/>
</dbReference>
<keyword evidence="2 7" id="KW-0812">Transmembrane</keyword>
<feature type="domain" description="Cytochrome C biogenesis protein transmembrane" evidence="8">
    <location>
        <begin position="305"/>
        <end position="521"/>
    </location>
</feature>
<evidence type="ECO:0000256" key="4">
    <source>
        <dbReference type="ARBA" id="ARBA00022989"/>
    </source>
</evidence>
<gene>
    <name evidence="10" type="ORF">O4H49_13445</name>
</gene>
<dbReference type="InterPro" id="IPR028250">
    <property type="entry name" value="DsbDN"/>
</dbReference>
<proteinExistence type="predicted"/>
<dbReference type="InterPro" id="IPR017937">
    <property type="entry name" value="Thioredoxin_CS"/>
</dbReference>
<feature type="domain" description="Thiol:disulfide interchange protein DsbD N-terminal" evidence="9">
    <location>
        <begin position="56"/>
        <end position="160"/>
    </location>
</feature>
<keyword evidence="4 7" id="KW-1133">Transmembrane helix</keyword>
<accession>A0ABT4LLH5</accession>
<feature type="transmembrane region" description="Helical" evidence="7">
    <location>
        <begin position="530"/>
        <end position="548"/>
    </location>
</feature>
<reference evidence="10" key="1">
    <citation type="submission" date="2022-12" db="EMBL/GenBank/DDBJ databases">
        <title>Bacterial isolates from different developmental stages of Nematostella vectensis.</title>
        <authorList>
            <person name="Fraune S."/>
        </authorList>
    </citation>
    <scope>NUCLEOTIDE SEQUENCE</scope>
    <source>
        <strain evidence="10">G21630-S1</strain>
    </source>
</reference>
<keyword evidence="5 7" id="KW-0472">Membrane</keyword>
<evidence type="ECO:0000256" key="1">
    <source>
        <dbReference type="ARBA" id="ARBA00004141"/>
    </source>
</evidence>
<dbReference type="Gene3D" id="3.40.30.10">
    <property type="entry name" value="Glutaredoxin"/>
    <property type="match status" value="1"/>
</dbReference>
<evidence type="ECO:0000256" key="6">
    <source>
        <dbReference type="ARBA" id="ARBA00023284"/>
    </source>
</evidence>
<dbReference type="PROSITE" id="PS00194">
    <property type="entry name" value="THIOREDOXIN_1"/>
    <property type="match status" value="1"/>
</dbReference>
<dbReference type="Pfam" id="PF02683">
    <property type="entry name" value="DsbD_TM"/>
    <property type="match status" value="1"/>
</dbReference>
<keyword evidence="11" id="KW-1185">Reference proteome</keyword>
<evidence type="ECO:0000256" key="5">
    <source>
        <dbReference type="ARBA" id="ARBA00023136"/>
    </source>
</evidence>
<dbReference type="RefSeq" id="WP_269423948.1">
    <property type="nucleotide sequence ID" value="NZ_JAPWGY010000004.1"/>
</dbReference>